<dbReference type="AlphaFoldDB" id="A0A0K0E430"/>
<dbReference type="SMART" id="SM00741">
    <property type="entry name" value="SapB"/>
    <property type="match status" value="1"/>
</dbReference>
<evidence type="ECO:0000256" key="2">
    <source>
        <dbReference type="SAM" id="SignalP"/>
    </source>
</evidence>
<evidence type="ECO:0000313" key="5">
    <source>
        <dbReference type="WBParaSite" id="SSTP_0000424800.1"/>
    </source>
</evidence>
<proteinExistence type="predicted"/>
<dbReference type="WBParaSite" id="SSTP_0000424800.1">
    <property type="protein sequence ID" value="SSTP_0000424800.1"/>
    <property type="gene ID" value="SSTP_0000424800"/>
</dbReference>
<feature type="domain" description="Saposin B-type" evidence="3">
    <location>
        <begin position="53"/>
        <end position="133"/>
    </location>
</feature>
<evidence type="ECO:0000259" key="3">
    <source>
        <dbReference type="PROSITE" id="PS50015"/>
    </source>
</evidence>
<keyword evidence="4" id="KW-1185">Reference proteome</keyword>
<dbReference type="SUPFAM" id="SSF47862">
    <property type="entry name" value="Saposin"/>
    <property type="match status" value="1"/>
</dbReference>
<sequence length="133" mass="14706">MKFLTFITLFVLTLFVSSNVVKPDGGINCGLRYRRNGNGNGIAQKFIGRVRGASLICEMCLDLVLVGEQYAECGEEFVADKLEAECDKYLGSNFLDKVCHTIVDDLATEIVNDTEKNPSKVCSKVLKKSCHYA</sequence>
<reference evidence="5" key="1">
    <citation type="submission" date="2015-08" db="UniProtKB">
        <authorList>
            <consortium name="WormBaseParasite"/>
        </authorList>
    </citation>
    <scope>IDENTIFICATION</scope>
</reference>
<protein>
    <submittedName>
        <fullName evidence="5 6">Saposin B-type domain-containing protein</fullName>
    </submittedName>
</protein>
<dbReference type="Gene3D" id="1.10.225.10">
    <property type="entry name" value="Saposin-like"/>
    <property type="match status" value="1"/>
</dbReference>
<dbReference type="Proteomes" id="UP000035681">
    <property type="component" value="Unplaced"/>
</dbReference>
<organism evidence="5">
    <name type="scientific">Strongyloides stercoralis</name>
    <name type="common">Threadworm</name>
    <dbReference type="NCBI Taxonomy" id="6248"/>
    <lineage>
        <taxon>Eukaryota</taxon>
        <taxon>Metazoa</taxon>
        <taxon>Ecdysozoa</taxon>
        <taxon>Nematoda</taxon>
        <taxon>Chromadorea</taxon>
        <taxon>Rhabditida</taxon>
        <taxon>Tylenchina</taxon>
        <taxon>Panagrolaimomorpha</taxon>
        <taxon>Strongyloidoidea</taxon>
        <taxon>Strongyloididae</taxon>
        <taxon>Strongyloides</taxon>
    </lineage>
</organism>
<keyword evidence="1" id="KW-1015">Disulfide bond</keyword>
<evidence type="ECO:0000313" key="6">
    <source>
        <dbReference type="WBParaSite" id="TCONS_00005317.p1"/>
    </source>
</evidence>
<keyword evidence="2" id="KW-0732">Signal</keyword>
<evidence type="ECO:0000256" key="1">
    <source>
        <dbReference type="ARBA" id="ARBA00023157"/>
    </source>
</evidence>
<dbReference type="InterPro" id="IPR008139">
    <property type="entry name" value="SaposinB_dom"/>
</dbReference>
<accession>A0A0K0E430</accession>
<dbReference type="WBParaSite" id="TCONS_00005317.p1">
    <property type="protein sequence ID" value="TCONS_00005317.p1"/>
    <property type="gene ID" value="XLOC_003632"/>
</dbReference>
<feature type="chain" id="PRO_5005327405" evidence="2">
    <location>
        <begin position="19"/>
        <end position="133"/>
    </location>
</feature>
<name>A0A0K0E430_STRER</name>
<dbReference type="InterPro" id="IPR011001">
    <property type="entry name" value="Saposin-like"/>
</dbReference>
<evidence type="ECO:0000313" key="4">
    <source>
        <dbReference type="Proteomes" id="UP000035681"/>
    </source>
</evidence>
<dbReference type="PROSITE" id="PS50015">
    <property type="entry name" value="SAP_B"/>
    <property type="match status" value="1"/>
</dbReference>
<feature type="signal peptide" evidence="2">
    <location>
        <begin position="1"/>
        <end position="18"/>
    </location>
</feature>